<comment type="caution">
    <text evidence="1">The sequence shown here is derived from an EMBL/GenBank/DDBJ whole genome shotgun (WGS) entry which is preliminary data.</text>
</comment>
<gene>
    <name evidence="1" type="ORF">RPERSI_LOCUS28988</name>
</gene>
<evidence type="ECO:0000313" key="2">
    <source>
        <dbReference type="Proteomes" id="UP000789920"/>
    </source>
</evidence>
<name>A0ACA9SBR7_9GLOM</name>
<evidence type="ECO:0000313" key="1">
    <source>
        <dbReference type="EMBL" id="CAG8833874.1"/>
    </source>
</evidence>
<dbReference type="Proteomes" id="UP000789920">
    <property type="component" value="Unassembled WGS sequence"/>
</dbReference>
<proteinExistence type="predicted"/>
<protein>
    <submittedName>
        <fullName evidence="1">27770_t:CDS:1</fullName>
    </submittedName>
</protein>
<feature type="non-terminal residue" evidence="1">
    <location>
        <position position="1"/>
    </location>
</feature>
<organism evidence="1 2">
    <name type="scientific">Racocetra persica</name>
    <dbReference type="NCBI Taxonomy" id="160502"/>
    <lineage>
        <taxon>Eukaryota</taxon>
        <taxon>Fungi</taxon>
        <taxon>Fungi incertae sedis</taxon>
        <taxon>Mucoromycota</taxon>
        <taxon>Glomeromycotina</taxon>
        <taxon>Glomeromycetes</taxon>
        <taxon>Diversisporales</taxon>
        <taxon>Gigasporaceae</taxon>
        <taxon>Racocetra</taxon>
    </lineage>
</organism>
<reference evidence="1" key="1">
    <citation type="submission" date="2021-06" db="EMBL/GenBank/DDBJ databases">
        <authorList>
            <person name="Kallberg Y."/>
            <person name="Tangrot J."/>
            <person name="Rosling A."/>
        </authorList>
    </citation>
    <scope>NUCLEOTIDE SEQUENCE</scope>
    <source>
        <strain evidence="1">MA461A</strain>
    </source>
</reference>
<dbReference type="EMBL" id="CAJVQC010107627">
    <property type="protein sequence ID" value="CAG8833874.1"/>
    <property type="molecule type" value="Genomic_DNA"/>
</dbReference>
<sequence length="45" mass="5061">ETKKRKSLAEEGPSGSLEDKVLLGFEKLENALLKFDEKLNAVTRQ</sequence>
<accession>A0ACA9SBR7</accession>
<feature type="non-terminal residue" evidence="1">
    <location>
        <position position="45"/>
    </location>
</feature>
<keyword evidence="2" id="KW-1185">Reference proteome</keyword>